<sequence>AEKKLGSQKGSGGYTKKGTSSANRWIANLALHALSSNQEMAIEKEATM</sequence>
<comment type="caution">
    <text evidence="2">The sequence shown here is derived from an EMBL/GenBank/DDBJ whole genome shotgun (WGS) entry which is preliminary data.</text>
</comment>
<protein>
    <submittedName>
        <fullName evidence="2">21845_t:CDS:1</fullName>
    </submittedName>
</protein>
<dbReference type="EMBL" id="CAJVQB010052867">
    <property type="protein sequence ID" value="CAG8836107.1"/>
    <property type="molecule type" value="Genomic_DNA"/>
</dbReference>
<gene>
    <name evidence="2" type="ORF">GMARGA_LOCUS32871</name>
</gene>
<proteinExistence type="predicted"/>
<dbReference type="Proteomes" id="UP000789901">
    <property type="component" value="Unassembled WGS sequence"/>
</dbReference>
<evidence type="ECO:0000256" key="1">
    <source>
        <dbReference type="SAM" id="MobiDB-lite"/>
    </source>
</evidence>
<evidence type="ECO:0000313" key="3">
    <source>
        <dbReference type="Proteomes" id="UP000789901"/>
    </source>
</evidence>
<organism evidence="2 3">
    <name type="scientific">Gigaspora margarita</name>
    <dbReference type="NCBI Taxonomy" id="4874"/>
    <lineage>
        <taxon>Eukaryota</taxon>
        <taxon>Fungi</taxon>
        <taxon>Fungi incertae sedis</taxon>
        <taxon>Mucoromycota</taxon>
        <taxon>Glomeromycotina</taxon>
        <taxon>Glomeromycetes</taxon>
        <taxon>Diversisporales</taxon>
        <taxon>Gigasporaceae</taxon>
        <taxon>Gigaspora</taxon>
    </lineage>
</organism>
<evidence type="ECO:0000313" key="2">
    <source>
        <dbReference type="EMBL" id="CAG8836107.1"/>
    </source>
</evidence>
<feature type="region of interest" description="Disordered" evidence="1">
    <location>
        <begin position="1"/>
        <end position="20"/>
    </location>
</feature>
<reference evidence="2 3" key="1">
    <citation type="submission" date="2021-06" db="EMBL/GenBank/DDBJ databases">
        <authorList>
            <person name="Kallberg Y."/>
            <person name="Tangrot J."/>
            <person name="Rosling A."/>
        </authorList>
    </citation>
    <scope>NUCLEOTIDE SEQUENCE [LARGE SCALE GENOMIC DNA]</scope>
    <source>
        <strain evidence="2 3">120-4 pot B 10/14</strain>
    </source>
</reference>
<accession>A0ABN7WN14</accession>
<feature type="non-terminal residue" evidence="2">
    <location>
        <position position="1"/>
    </location>
</feature>
<keyword evidence="3" id="KW-1185">Reference proteome</keyword>
<name>A0ABN7WN14_GIGMA</name>